<evidence type="ECO:0000256" key="5">
    <source>
        <dbReference type="ARBA" id="ARBA00022989"/>
    </source>
</evidence>
<feature type="domain" description="Guanylate cyclase" evidence="8">
    <location>
        <begin position="377"/>
        <end position="500"/>
    </location>
</feature>
<reference evidence="11" key="1">
    <citation type="journal article" date="2019" name="Int. J. Syst. Evol. Microbiol.">
        <title>The Global Catalogue of Microorganisms (GCM) 10K type strain sequencing project: providing services to taxonomists for standard genome sequencing and annotation.</title>
        <authorList>
            <consortium name="The Broad Institute Genomics Platform"/>
            <consortium name="The Broad Institute Genome Sequencing Center for Infectious Disease"/>
            <person name="Wu L."/>
            <person name="Ma J."/>
        </authorList>
    </citation>
    <scope>NUCLEOTIDE SEQUENCE [LARGE SCALE GENOMIC DNA]</scope>
    <source>
        <strain evidence="11">CCM 7855</strain>
    </source>
</reference>
<dbReference type="SMART" id="SM00304">
    <property type="entry name" value="HAMP"/>
    <property type="match status" value="1"/>
</dbReference>
<dbReference type="SMART" id="SM00044">
    <property type="entry name" value="CYCc"/>
    <property type="match status" value="1"/>
</dbReference>
<dbReference type="InterPro" id="IPR050697">
    <property type="entry name" value="Adenylyl/Guanylyl_Cyclase_3/4"/>
</dbReference>
<name>A0ABQ1V366_9NOCA</name>
<organism evidence="10 11">
    <name type="scientific">Williamsia phyllosphaerae</name>
    <dbReference type="NCBI Taxonomy" id="885042"/>
    <lineage>
        <taxon>Bacteria</taxon>
        <taxon>Bacillati</taxon>
        <taxon>Actinomycetota</taxon>
        <taxon>Actinomycetes</taxon>
        <taxon>Mycobacteriales</taxon>
        <taxon>Nocardiaceae</taxon>
        <taxon>Williamsia</taxon>
    </lineage>
</organism>
<feature type="transmembrane region" description="Helical" evidence="7">
    <location>
        <begin position="108"/>
        <end position="130"/>
    </location>
</feature>
<feature type="transmembrane region" description="Helical" evidence="7">
    <location>
        <begin position="182"/>
        <end position="207"/>
    </location>
</feature>
<dbReference type="EMBL" id="BMCS01000002">
    <property type="protein sequence ID" value="GGF36575.1"/>
    <property type="molecule type" value="Genomic_DNA"/>
</dbReference>
<evidence type="ECO:0000259" key="9">
    <source>
        <dbReference type="PROSITE" id="PS50885"/>
    </source>
</evidence>
<feature type="domain" description="HAMP" evidence="9">
    <location>
        <begin position="293"/>
        <end position="345"/>
    </location>
</feature>
<dbReference type="CDD" id="cd07302">
    <property type="entry name" value="CHD"/>
    <property type="match status" value="1"/>
</dbReference>
<dbReference type="PANTHER" id="PTHR43081">
    <property type="entry name" value="ADENYLATE CYCLASE, TERMINAL-DIFFERENTIATION SPECIFIC-RELATED"/>
    <property type="match status" value="1"/>
</dbReference>
<protein>
    <recommendedName>
        <fullName evidence="12">Adenylate cyclase</fullName>
    </recommendedName>
</protein>
<evidence type="ECO:0000256" key="1">
    <source>
        <dbReference type="ARBA" id="ARBA00004651"/>
    </source>
</evidence>
<feature type="transmembrane region" description="Helical" evidence="7">
    <location>
        <begin position="236"/>
        <end position="259"/>
    </location>
</feature>
<sequence length="620" mass="66120">MTDMNRRATANVRKFGGRTPRERLLRPSRLPGFDLLQSVAGDYQYAGRDWSTIDVAERQSAARRLITVATVGIVLTNVIVGIETVFLVALVTTGGDLVAQPGTGGQNIAAIIAALLVGVVVDLIAGLFLLMPQIRWFVSGTPADTDRRRSVQKLPMLGVLATAFGWAAGVLTYIAIGYDVGLIKLIVVFSAFTLAGASSGCVTYMILERAGRPVVAAAMRDAPPRRPMLGVRERMIVLWIVCSGVPLIGMLMMNIGRAIGWVPTSSTALDIPTVVLASVCLLSGARAIALISKSITDPLRGMRRAVEKLSVGEYGAKVDVYDSSELGILQHGFNEMVDGLGERERMRDLFARHVGSEVADQAMRRESGMHGVKTDVGVLFVDIEGSTRFAESTDPETVAEMLNRFFTIVAEVVARHGGFINKFEGDAALAVFGAPTPLDDPAGAALRAARELGPELEALHPLRCGIGTSAGAVFAGNIGAETRYEYTVIGDPVNECARLAEIAKTARSNVLASGAAIAASTVSDDDIDDREQSAWGHDTDLDDTDLEYSEAGELESGADEYAEVWNWVSLGSVALRGRAAQTELFAPVDDDDEEADASSLSDIVDGLIRLPLAMLKGRRG</sequence>
<feature type="transmembrane region" description="Helical" evidence="7">
    <location>
        <begin position="271"/>
        <end position="292"/>
    </location>
</feature>
<dbReference type="PROSITE" id="PS50885">
    <property type="entry name" value="HAMP"/>
    <property type="match status" value="1"/>
</dbReference>
<comment type="caution">
    <text evidence="10">The sequence shown here is derived from an EMBL/GenBank/DDBJ whole genome shotgun (WGS) entry which is preliminary data.</text>
</comment>
<keyword evidence="4 7" id="KW-0812">Transmembrane</keyword>
<evidence type="ECO:0000313" key="11">
    <source>
        <dbReference type="Proteomes" id="UP000632454"/>
    </source>
</evidence>
<evidence type="ECO:0008006" key="12">
    <source>
        <dbReference type="Google" id="ProtNLM"/>
    </source>
</evidence>
<dbReference type="PANTHER" id="PTHR43081:SF17">
    <property type="entry name" value="BLL5647 PROTEIN"/>
    <property type="match status" value="1"/>
</dbReference>
<dbReference type="SUPFAM" id="SSF158472">
    <property type="entry name" value="HAMP domain-like"/>
    <property type="match status" value="1"/>
</dbReference>
<feature type="transmembrane region" description="Helical" evidence="7">
    <location>
        <begin position="157"/>
        <end position="176"/>
    </location>
</feature>
<evidence type="ECO:0000256" key="6">
    <source>
        <dbReference type="ARBA" id="ARBA00023136"/>
    </source>
</evidence>
<keyword evidence="5 7" id="KW-1133">Transmembrane helix</keyword>
<evidence type="ECO:0000313" key="10">
    <source>
        <dbReference type="EMBL" id="GGF36575.1"/>
    </source>
</evidence>
<feature type="transmembrane region" description="Helical" evidence="7">
    <location>
        <begin position="65"/>
        <end position="88"/>
    </location>
</feature>
<gene>
    <name evidence="10" type="ORF">GCM10007298_35380</name>
</gene>
<dbReference type="Gene3D" id="3.30.70.1230">
    <property type="entry name" value="Nucleotide cyclase"/>
    <property type="match status" value="1"/>
</dbReference>
<evidence type="ECO:0000256" key="7">
    <source>
        <dbReference type="SAM" id="Phobius"/>
    </source>
</evidence>
<evidence type="ECO:0000259" key="8">
    <source>
        <dbReference type="PROSITE" id="PS50125"/>
    </source>
</evidence>
<dbReference type="SUPFAM" id="SSF55073">
    <property type="entry name" value="Nucleotide cyclase"/>
    <property type="match status" value="1"/>
</dbReference>
<accession>A0ABQ1V366</accession>
<dbReference type="CDD" id="cd06225">
    <property type="entry name" value="HAMP"/>
    <property type="match status" value="1"/>
</dbReference>
<dbReference type="Pfam" id="PF00211">
    <property type="entry name" value="Guanylate_cyc"/>
    <property type="match status" value="1"/>
</dbReference>
<proteinExistence type="inferred from homology"/>
<dbReference type="InterPro" id="IPR029787">
    <property type="entry name" value="Nucleotide_cyclase"/>
</dbReference>
<keyword evidence="11" id="KW-1185">Reference proteome</keyword>
<dbReference type="Gene3D" id="6.10.340.10">
    <property type="match status" value="1"/>
</dbReference>
<dbReference type="Pfam" id="PF00672">
    <property type="entry name" value="HAMP"/>
    <property type="match status" value="1"/>
</dbReference>
<comment type="subcellular location">
    <subcellularLocation>
        <location evidence="1">Cell membrane</location>
        <topology evidence="1">Multi-pass membrane protein</topology>
    </subcellularLocation>
</comment>
<evidence type="ECO:0000256" key="2">
    <source>
        <dbReference type="ARBA" id="ARBA00005381"/>
    </source>
</evidence>
<dbReference type="InterPro" id="IPR003660">
    <property type="entry name" value="HAMP_dom"/>
</dbReference>
<keyword evidence="3" id="KW-1003">Cell membrane</keyword>
<evidence type="ECO:0000256" key="3">
    <source>
        <dbReference type="ARBA" id="ARBA00022475"/>
    </source>
</evidence>
<dbReference type="Proteomes" id="UP000632454">
    <property type="component" value="Unassembled WGS sequence"/>
</dbReference>
<comment type="similarity">
    <text evidence="2">Belongs to the adenylyl cyclase class-3 family.</text>
</comment>
<dbReference type="InterPro" id="IPR001054">
    <property type="entry name" value="A/G_cyclase"/>
</dbReference>
<keyword evidence="6 7" id="KW-0472">Membrane</keyword>
<evidence type="ECO:0000256" key="4">
    <source>
        <dbReference type="ARBA" id="ARBA00022692"/>
    </source>
</evidence>
<dbReference type="PROSITE" id="PS50125">
    <property type="entry name" value="GUANYLATE_CYCLASE_2"/>
    <property type="match status" value="1"/>
</dbReference>